<evidence type="ECO:0000256" key="1">
    <source>
        <dbReference type="SAM" id="SignalP"/>
    </source>
</evidence>
<keyword evidence="3" id="KW-1185">Reference proteome</keyword>
<proteinExistence type="predicted"/>
<evidence type="ECO:0000313" key="2">
    <source>
        <dbReference type="EMBL" id="ORY04948.1"/>
    </source>
</evidence>
<sequence length="196" mass="20845">MATCAALAPTAMLFLVTSAAPLSLAGRSTLRTSNADNLGPAGVESEVFTTPCRWCRGVSKSTTYAPLDDCQPIFAPGFLFLNSGLRPPRRVIRRTFTALLQGLLPVSLLYSQLFITVSSPNGPPLRLDGSSHPATRDTKTVTDLCFPALRGYARMAATCSNIFSTIVGEVSQRNVKTSSGDIGNTASLAVESRDRC</sequence>
<protein>
    <recommendedName>
        <fullName evidence="4">Secreted protein</fullName>
    </recommendedName>
</protein>
<dbReference type="AlphaFoldDB" id="A0A1Y1Z3U5"/>
<feature type="chain" id="PRO_5013005535" description="Secreted protein" evidence="1">
    <location>
        <begin position="20"/>
        <end position="196"/>
    </location>
</feature>
<reference evidence="2 3" key="1">
    <citation type="submission" date="2016-07" db="EMBL/GenBank/DDBJ databases">
        <title>Pervasive Adenine N6-methylation of Active Genes in Fungi.</title>
        <authorList>
            <consortium name="DOE Joint Genome Institute"/>
            <person name="Mondo S.J."/>
            <person name="Dannebaum R.O."/>
            <person name="Kuo R.C."/>
            <person name="Labutti K."/>
            <person name="Haridas S."/>
            <person name="Kuo A."/>
            <person name="Salamov A."/>
            <person name="Ahrendt S.R."/>
            <person name="Lipzen A."/>
            <person name="Sullivan W."/>
            <person name="Andreopoulos W.B."/>
            <person name="Clum A."/>
            <person name="Lindquist E."/>
            <person name="Daum C."/>
            <person name="Ramamoorthy G.K."/>
            <person name="Gryganskyi A."/>
            <person name="Culley D."/>
            <person name="Magnuson J.K."/>
            <person name="James T.Y."/>
            <person name="O'Malley M.A."/>
            <person name="Stajich J.E."/>
            <person name="Spatafora J.W."/>
            <person name="Visel A."/>
            <person name="Grigoriev I.V."/>
        </authorList>
    </citation>
    <scope>NUCLEOTIDE SEQUENCE [LARGE SCALE GENOMIC DNA]</scope>
    <source>
        <strain evidence="2 3">CBS 115471</strain>
    </source>
</reference>
<organism evidence="2 3">
    <name type="scientific">Clohesyomyces aquaticus</name>
    <dbReference type="NCBI Taxonomy" id="1231657"/>
    <lineage>
        <taxon>Eukaryota</taxon>
        <taxon>Fungi</taxon>
        <taxon>Dikarya</taxon>
        <taxon>Ascomycota</taxon>
        <taxon>Pezizomycotina</taxon>
        <taxon>Dothideomycetes</taxon>
        <taxon>Pleosporomycetidae</taxon>
        <taxon>Pleosporales</taxon>
        <taxon>Lindgomycetaceae</taxon>
        <taxon>Clohesyomyces</taxon>
    </lineage>
</organism>
<evidence type="ECO:0008006" key="4">
    <source>
        <dbReference type="Google" id="ProtNLM"/>
    </source>
</evidence>
<keyword evidence="1" id="KW-0732">Signal</keyword>
<gene>
    <name evidence="2" type="ORF">BCR34DRAFT_591038</name>
</gene>
<name>A0A1Y1Z3U5_9PLEO</name>
<feature type="signal peptide" evidence="1">
    <location>
        <begin position="1"/>
        <end position="19"/>
    </location>
</feature>
<dbReference type="Proteomes" id="UP000193144">
    <property type="component" value="Unassembled WGS sequence"/>
</dbReference>
<accession>A0A1Y1Z3U5</accession>
<evidence type="ECO:0000313" key="3">
    <source>
        <dbReference type="Proteomes" id="UP000193144"/>
    </source>
</evidence>
<comment type="caution">
    <text evidence="2">The sequence shown here is derived from an EMBL/GenBank/DDBJ whole genome shotgun (WGS) entry which is preliminary data.</text>
</comment>
<dbReference type="EMBL" id="MCFA01000130">
    <property type="protein sequence ID" value="ORY04948.1"/>
    <property type="molecule type" value="Genomic_DNA"/>
</dbReference>